<keyword evidence="3" id="KW-1185">Reference proteome</keyword>
<sequence length="253" mass="26567">MSSRVTRASNADKHPGDLHRALNRRTAEEVELQKKQKKAEQEKKNAEMNRSHERVASLENELAKKRAKKVAHAPTAPPFPTTGQKGKPRAAAAAAVANNDNDNDATPKVPSRPKLKTTKSSAANSSKGKGNTEGPAKAAKPKPTQTKAVSPADGQADESDGAGESVDNNNEPAPKPVARKRGGKGIATKKTNTGGDDGTEANNMVEAKEVVKAVKKSLAESATYRAQVDKKRKEVQPVSGAEISAAAAKGKST</sequence>
<feature type="region of interest" description="Disordered" evidence="1">
    <location>
        <begin position="1"/>
        <end position="203"/>
    </location>
</feature>
<dbReference type="Proteomes" id="UP000053558">
    <property type="component" value="Unassembled WGS sequence"/>
</dbReference>
<organism evidence="2 3">
    <name type="scientific">Coniophora puteana (strain RWD-64-598)</name>
    <name type="common">Brown rot fungus</name>
    <dbReference type="NCBI Taxonomy" id="741705"/>
    <lineage>
        <taxon>Eukaryota</taxon>
        <taxon>Fungi</taxon>
        <taxon>Dikarya</taxon>
        <taxon>Basidiomycota</taxon>
        <taxon>Agaricomycotina</taxon>
        <taxon>Agaricomycetes</taxon>
        <taxon>Agaricomycetidae</taxon>
        <taxon>Boletales</taxon>
        <taxon>Coniophorineae</taxon>
        <taxon>Coniophoraceae</taxon>
        <taxon>Coniophora</taxon>
    </lineage>
</organism>
<reference evidence="3" key="1">
    <citation type="journal article" date="2012" name="Science">
        <title>The Paleozoic origin of enzymatic lignin decomposition reconstructed from 31 fungal genomes.</title>
        <authorList>
            <person name="Floudas D."/>
            <person name="Binder M."/>
            <person name="Riley R."/>
            <person name="Barry K."/>
            <person name="Blanchette R.A."/>
            <person name="Henrissat B."/>
            <person name="Martinez A.T."/>
            <person name="Otillar R."/>
            <person name="Spatafora J.W."/>
            <person name="Yadav J.S."/>
            <person name="Aerts A."/>
            <person name="Benoit I."/>
            <person name="Boyd A."/>
            <person name="Carlson A."/>
            <person name="Copeland A."/>
            <person name="Coutinho P.M."/>
            <person name="de Vries R.P."/>
            <person name="Ferreira P."/>
            <person name="Findley K."/>
            <person name="Foster B."/>
            <person name="Gaskell J."/>
            <person name="Glotzer D."/>
            <person name="Gorecki P."/>
            <person name="Heitman J."/>
            <person name="Hesse C."/>
            <person name="Hori C."/>
            <person name="Igarashi K."/>
            <person name="Jurgens J.A."/>
            <person name="Kallen N."/>
            <person name="Kersten P."/>
            <person name="Kohler A."/>
            <person name="Kuees U."/>
            <person name="Kumar T.K.A."/>
            <person name="Kuo A."/>
            <person name="LaButti K."/>
            <person name="Larrondo L.F."/>
            <person name="Lindquist E."/>
            <person name="Ling A."/>
            <person name="Lombard V."/>
            <person name="Lucas S."/>
            <person name="Lundell T."/>
            <person name="Martin R."/>
            <person name="McLaughlin D.J."/>
            <person name="Morgenstern I."/>
            <person name="Morin E."/>
            <person name="Murat C."/>
            <person name="Nagy L.G."/>
            <person name="Nolan M."/>
            <person name="Ohm R.A."/>
            <person name="Patyshakuliyeva A."/>
            <person name="Rokas A."/>
            <person name="Ruiz-Duenas F.J."/>
            <person name="Sabat G."/>
            <person name="Salamov A."/>
            <person name="Samejima M."/>
            <person name="Schmutz J."/>
            <person name="Slot J.C."/>
            <person name="St John F."/>
            <person name="Stenlid J."/>
            <person name="Sun H."/>
            <person name="Sun S."/>
            <person name="Syed K."/>
            <person name="Tsang A."/>
            <person name="Wiebenga A."/>
            <person name="Young D."/>
            <person name="Pisabarro A."/>
            <person name="Eastwood D.C."/>
            <person name="Martin F."/>
            <person name="Cullen D."/>
            <person name="Grigoriev I.V."/>
            <person name="Hibbett D.S."/>
        </authorList>
    </citation>
    <scope>NUCLEOTIDE SEQUENCE [LARGE SCALE GENOMIC DNA]</scope>
    <source>
        <strain evidence="3">RWD-64-598 SS2</strain>
    </source>
</reference>
<accession>A0A5M3MGB3</accession>
<feature type="compositionally biased region" description="Low complexity" evidence="1">
    <location>
        <begin position="118"/>
        <end position="143"/>
    </location>
</feature>
<feature type="region of interest" description="Disordered" evidence="1">
    <location>
        <begin position="227"/>
        <end position="253"/>
    </location>
</feature>
<dbReference type="EMBL" id="JH711583">
    <property type="protein sequence ID" value="EIW77641.1"/>
    <property type="molecule type" value="Genomic_DNA"/>
</dbReference>
<protein>
    <submittedName>
        <fullName evidence="2">Uncharacterized protein</fullName>
    </submittedName>
</protein>
<evidence type="ECO:0000313" key="2">
    <source>
        <dbReference type="EMBL" id="EIW77641.1"/>
    </source>
</evidence>
<dbReference type="RefSeq" id="XP_007772025.1">
    <property type="nucleotide sequence ID" value="XM_007773835.1"/>
</dbReference>
<evidence type="ECO:0000313" key="3">
    <source>
        <dbReference type="Proteomes" id="UP000053558"/>
    </source>
</evidence>
<feature type="compositionally biased region" description="Low complexity" evidence="1">
    <location>
        <begin position="90"/>
        <end position="100"/>
    </location>
</feature>
<comment type="caution">
    <text evidence="2">The sequence shown here is derived from an EMBL/GenBank/DDBJ whole genome shotgun (WGS) entry which is preliminary data.</text>
</comment>
<dbReference type="AlphaFoldDB" id="A0A5M3MGB3"/>
<evidence type="ECO:0000256" key="1">
    <source>
        <dbReference type="SAM" id="MobiDB-lite"/>
    </source>
</evidence>
<feature type="compositionally biased region" description="Basic and acidic residues" evidence="1">
    <location>
        <begin position="10"/>
        <end position="64"/>
    </location>
</feature>
<proteinExistence type="predicted"/>
<dbReference type="KEGG" id="cput:CONPUDRAFT_156841"/>
<dbReference type="GeneID" id="19203644"/>
<name>A0A5M3MGB3_CONPW</name>
<gene>
    <name evidence="2" type="ORF">CONPUDRAFT_156841</name>
</gene>